<name>A0AAD7EYL2_9AGAR</name>
<accession>A0AAD7EYL2</accession>
<dbReference type="AlphaFoldDB" id="A0AAD7EYL2"/>
<dbReference type="EMBL" id="JARIHO010000006">
    <property type="protein sequence ID" value="KAJ7359442.1"/>
    <property type="molecule type" value="Genomic_DNA"/>
</dbReference>
<protein>
    <submittedName>
        <fullName evidence="1">Uncharacterized protein</fullName>
    </submittedName>
</protein>
<dbReference type="Proteomes" id="UP001218218">
    <property type="component" value="Unassembled WGS sequence"/>
</dbReference>
<evidence type="ECO:0000313" key="1">
    <source>
        <dbReference type="EMBL" id="KAJ7359442.1"/>
    </source>
</evidence>
<organism evidence="1 2">
    <name type="scientific">Mycena albidolilacea</name>
    <dbReference type="NCBI Taxonomy" id="1033008"/>
    <lineage>
        <taxon>Eukaryota</taxon>
        <taxon>Fungi</taxon>
        <taxon>Dikarya</taxon>
        <taxon>Basidiomycota</taxon>
        <taxon>Agaricomycotina</taxon>
        <taxon>Agaricomycetes</taxon>
        <taxon>Agaricomycetidae</taxon>
        <taxon>Agaricales</taxon>
        <taxon>Marasmiineae</taxon>
        <taxon>Mycenaceae</taxon>
        <taxon>Mycena</taxon>
    </lineage>
</organism>
<comment type="caution">
    <text evidence="1">The sequence shown here is derived from an EMBL/GenBank/DDBJ whole genome shotgun (WGS) entry which is preliminary data.</text>
</comment>
<evidence type="ECO:0000313" key="2">
    <source>
        <dbReference type="Proteomes" id="UP001218218"/>
    </source>
</evidence>
<sequence>MADSPISAAFKDLRQRLQVAKQQAQAGSTLASHREKQKFVDMVGLNKQYGKSIHDILASQQEDSVGSPHNPRILWRYRHPETSVPVRHRQVLTDARSRIAEDAIINAENGYETVGAESVIILACDVYTWLSGVIETASSERRNVRPNHPGVMTQAGYNAGPRHARIFGLVKSYTKVLDSATMVQHDEDVISAMSLTWSVCRSFLPTNLISKIDGYLENVRMPTMATRNVEPGLGYWLTFQGKELVFPNFERGPSEFIMSQDCSVSAHRDDWFAEFCLSWTVDRKVDPPEPTQAAAVPAMAGVTTRQQSRQSPQAVSLDPDPVSGGANFVDVTLKVKVEMSVGTLIAFRPKNLHGTTHLCGAHTRAATIYFSSRIKAAFEKAQQGLLVESHAGAGKGGE</sequence>
<proteinExistence type="predicted"/>
<keyword evidence="2" id="KW-1185">Reference proteome</keyword>
<gene>
    <name evidence="1" type="ORF">DFH08DRAFT_1074913</name>
</gene>
<reference evidence="1" key="1">
    <citation type="submission" date="2023-03" db="EMBL/GenBank/DDBJ databases">
        <title>Massive genome expansion in bonnet fungi (Mycena s.s.) driven by repeated elements and novel gene families across ecological guilds.</title>
        <authorList>
            <consortium name="Lawrence Berkeley National Laboratory"/>
            <person name="Harder C.B."/>
            <person name="Miyauchi S."/>
            <person name="Viragh M."/>
            <person name="Kuo A."/>
            <person name="Thoen E."/>
            <person name="Andreopoulos B."/>
            <person name="Lu D."/>
            <person name="Skrede I."/>
            <person name="Drula E."/>
            <person name="Henrissat B."/>
            <person name="Morin E."/>
            <person name="Kohler A."/>
            <person name="Barry K."/>
            <person name="LaButti K."/>
            <person name="Morin E."/>
            <person name="Salamov A."/>
            <person name="Lipzen A."/>
            <person name="Mereny Z."/>
            <person name="Hegedus B."/>
            <person name="Baldrian P."/>
            <person name="Stursova M."/>
            <person name="Weitz H."/>
            <person name="Taylor A."/>
            <person name="Grigoriev I.V."/>
            <person name="Nagy L.G."/>
            <person name="Martin F."/>
            <person name="Kauserud H."/>
        </authorList>
    </citation>
    <scope>NUCLEOTIDE SEQUENCE</scope>
    <source>
        <strain evidence="1">CBHHK002</strain>
    </source>
</reference>